<keyword evidence="2" id="KW-1185">Reference proteome</keyword>
<sequence length="698" mass="78542">MSAESISTNATVGNLPGPGYILGRIYNPRLRVRLERPFDSSFCHDTISTDGSEVSTIKSISSVSTDATADNLPGPGRIVGNIYGSLGVHIERRFNSSVRHETVLAEVSEKLTMESISTNATADNLPGPGRILGNIYGFLGVRLERQLGRLADKMGYGPRATAIRIQRRRGIINSASFSAYRIKVENKKLEEDCKRMLKYAGSEVIPTSKQALDHITDLAFRDQHVQGLLNSLGALRAIRRIEKQSFIWYSYDGSLLSSSRKALVSLADTEITVLGHKLIRLQAGIFTSECPVEFEWDQVDDILNTLLKSAVTTSAPMRLLVKMYDSMLEFIICHANKLPKTTSSETFQWIAAFDTTEDIHDHSHAIHSYHLLIGIASRDDSEFPLHFQPDSLEYRRIFRVDLPHLQALYPHPVLHPLLSRLACRPDAIMCQILNQRRGSPDRHITFPDNTLWVLPYQCLTSLSWELARYADHEDDLLRNRTRYHVRTLLSVDRYCRSAILKAISATQFSKTLEYKSILECTKQACTPTFSSQSQVCIYRHCDDDGNLVHIVFAPLGPISAMSQQSMQDDAAATAHQLNENHHALLAGHSTQGDNLYVACDTQGGIDYPFAISEGEQLSSFHTKKWKSDGSASWDNDHMDFAVYVLSYEPETYAPISEDGQELLDSTGPYSWQPVEVAEWDEWLLPLEKRRELEGLYIM</sequence>
<dbReference type="EMBL" id="SGPK01000119">
    <property type="protein sequence ID" value="THH07967.1"/>
    <property type="molecule type" value="Genomic_DNA"/>
</dbReference>
<proteinExistence type="predicted"/>
<reference evidence="1 2" key="1">
    <citation type="submission" date="2019-02" db="EMBL/GenBank/DDBJ databases">
        <title>Genome sequencing of the rare red list fungi Phellinidium pouzarii.</title>
        <authorList>
            <person name="Buettner E."/>
            <person name="Kellner H."/>
        </authorList>
    </citation>
    <scope>NUCLEOTIDE SEQUENCE [LARGE SCALE GENOMIC DNA]</scope>
    <source>
        <strain evidence="1 2">DSM 108285</strain>
    </source>
</reference>
<organism evidence="1 2">
    <name type="scientific">Phellinidium pouzarii</name>
    <dbReference type="NCBI Taxonomy" id="167371"/>
    <lineage>
        <taxon>Eukaryota</taxon>
        <taxon>Fungi</taxon>
        <taxon>Dikarya</taxon>
        <taxon>Basidiomycota</taxon>
        <taxon>Agaricomycotina</taxon>
        <taxon>Agaricomycetes</taxon>
        <taxon>Hymenochaetales</taxon>
        <taxon>Hymenochaetaceae</taxon>
        <taxon>Phellinidium</taxon>
    </lineage>
</organism>
<evidence type="ECO:0000313" key="2">
    <source>
        <dbReference type="Proteomes" id="UP000308199"/>
    </source>
</evidence>
<dbReference type="OrthoDB" id="10574474at2759"/>
<dbReference type="AlphaFoldDB" id="A0A4S4L941"/>
<accession>A0A4S4L941</accession>
<comment type="caution">
    <text evidence="1">The sequence shown here is derived from an EMBL/GenBank/DDBJ whole genome shotgun (WGS) entry which is preliminary data.</text>
</comment>
<dbReference type="Proteomes" id="UP000308199">
    <property type="component" value="Unassembled WGS sequence"/>
</dbReference>
<gene>
    <name evidence="1" type="ORF">EW145_g3035</name>
</gene>
<evidence type="ECO:0000313" key="1">
    <source>
        <dbReference type="EMBL" id="THH07967.1"/>
    </source>
</evidence>
<name>A0A4S4L941_9AGAM</name>
<protein>
    <submittedName>
        <fullName evidence="1">Uncharacterized protein</fullName>
    </submittedName>
</protein>